<feature type="transmembrane region" description="Helical" evidence="8">
    <location>
        <begin position="149"/>
        <end position="171"/>
    </location>
</feature>
<dbReference type="Pfam" id="PF00884">
    <property type="entry name" value="Sulfatase"/>
    <property type="match status" value="1"/>
</dbReference>
<evidence type="ECO:0000256" key="1">
    <source>
        <dbReference type="ARBA" id="ARBA00004429"/>
    </source>
</evidence>
<accession>A0ABR9D5Z5</accession>
<keyword evidence="3" id="KW-0997">Cell inner membrane</keyword>
<dbReference type="Proteomes" id="UP000652176">
    <property type="component" value="Unassembled WGS sequence"/>
</dbReference>
<dbReference type="PANTHER" id="PTHR30443:SF0">
    <property type="entry name" value="PHOSPHOETHANOLAMINE TRANSFERASE EPTA"/>
    <property type="match status" value="1"/>
</dbReference>
<evidence type="ECO:0000256" key="4">
    <source>
        <dbReference type="ARBA" id="ARBA00022679"/>
    </source>
</evidence>
<name>A0ABR9D5Z5_9GAMM</name>
<dbReference type="InterPro" id="IPR012549">
    <property type="entry name" value="EptA-like_N"/>
</dbReference>
<feature type="transmembrane region" description="Helical" evidence="8">
    <location>
        <begin position="12"/>
        <end position="29"/>
    </location>
</feature>
<dbReference type="GO" id="GO:0016740">
    <property type="term" value="F:transferase activity"/>
    <property type="evidence" value="ECO:0007669"/>
    <property type="project" value="UniProtKB-KW"/>
</dbReference>
<dbReference type="InterPro" id="IPR058130">
    <property type="entry name" value="PEA_transf_C"/>
</dbReference>
<evidence type="ECO:0000259" key="10">
    <source>
        <dbReference type="Pfam" id="PF08019"/>
    </source>
</evidence>
<dbReference type="Pfam" id="PF08019">
    <property type="entry name" value="EptA_B_N"/>
    <property type="match status" value="1"/>
</dbReference>
<organism evidence="11 12">
    <name type="scientific">Methylomonas albis</name>
    <dbReference type="NCBI Taxonomy" id="1854563"/>
    <lineage>
        <taxon>Bacteria</taxon>
        <taxon>Pseudomonadati</taxon>
        <taxon>Pseudomonadota</taxon>
        <taxon>Gammaproteobacteria</taxon>
        <taxon>Methylococcales</taxon>
        <taxon>Methylococcaceae</taxon>
        <taxon>Methylomonas</taxon>
    </lineage>
</organism>
<protein>
    <submittedName>
        <fullName evidence="11">Phosphoethanolamine--lipid A transferase</fullName>
    </submittedName>
</protein>
<dbReference type="CDD" id="cd16017">
    <property type="entry name" value="LptA"/>
    <property type="match status" value="1"/>
</dbReference>
<reference evidence="11 12" key="1">
    <citation type="submission" date="2020-09" db="EMBL/GenBank/DDBJ databases">
        <title>Methylomonas albis sp. nov. and Methylomonas fluvii sp. nov.: Two cold-adapted methanotrophs from the River Elbe and an amended description of Methylovulum psychrotolerans strain Eb1.</title>
        <authorList>
            <person name="Bussmann I.K."/>
            <person name="Klings K.-W."/>
            <person name="Warnstedt J."/>
            <person name="Hoppert M."/>
            <person name="Saborowski A."/>
            <person name="Horn F."/>
            <person name="Liebner S."/>
        </authorList>
    </citation>
    <scope>NUCLEOTIDE SEQUENCE [LARGE SCALE GENOMIC DNA]</scope>
    <source>
        <strain evidence="11 12">EbA</strain>
    </source>
</reference>
<feature type="domain" description="Phosphoethanolamine transferase N-terminal" evidence="10">
    <location>
        <begin position="54"/>
        <end position="202"/>
    </location>
</feature>
<evidence type="ECO:0000259" key="9">
    <source>
        <dbReference type="Pfam" id="PF00884"/>
    </source>
</evidence>
<keyword evidence="6 8" id="KW-1133">Transmembrane helix</keyword>
<gene>
    <name evidence="11" type="ORF">IE877_21920</name>
</gene>
<dbReference type="InterPro" id="IPR017850">
    <property type="entry name" value="Alkaline_phosphatase_core_sf"/>
</dbReference>
<keyword evidence="5 8" id="KW-0812">Transmembrane</keyword>
<sequence>MNQSKLANLFPPALLVSLFMAVFCNMPLWRKLLEVKGGLSLNIVIFYAPFFIVLIALLVLFFTVFRFKYLFKGTLIFFLLATSLIEYFMLAYDVVIDKTMLQNALETNPKEALELVNIKMFLYIIVLGIIPSIFIWNRPAQYYSFLRQLAANAKTLLICAVTIFITSYFFYGDYTSVYRNNREIRYLITPVNLVDSSISNVSRIFKSNHPLVVVGNDANLSANRNHSTKKNLTILVIGETARAANFSLDGYGRQTNPLLSQEHIINFSQAYSCGTATAASVPCMFSNFGREHFDSSKAKYTENLLDVLSHAGISVLWRNNNDSCKGVCSRVTYEDMAHLNLNDLCNDEVCYDEVLLLHLQEYLDKQNQDGVIVLHQQGSHGPGYNLRHPQQFKVFTPECDKATLNDCSQQELVNAYDNTIIYTDFFLKNVIDFLKKNNQKYNSAMFYVSDHGESLGEKNVYLHGLPYFIAPDEQKHVPMLSWFSDGFIQNNHIDIPCLNQHSARPVSHDNLFHSILGLMGVATQVYNASLDIFAECRNNS</sequence>
<evidence type="ECO:0000256" key="8">
    <source>
        <dbReference type="SAM" id="Phobius"/>
    </source>
</evidence>
<feature type="transmembrane region" description="Helical" evidence="8">
    <location>
        <begin position="41"/>
        <end position="63"/>
    </location>
</feature>
<feature type="domain" description="Sulfatase N-terminal" evidence="9">
    <location>
        <begin position="233"/>
        <end position="521"/>
    </location>
</feature>
<proteinExistence type="predicted"/>
<evidence type="ECO:0000256" key="5">
    <source>
        <dbReference type="ARBA" id="ARBA00022692"/>
    </source>
</evidence>
<dbReference type="InterPro" id="IPR000917">
    <property type="entry name" value="Sulfatase_N"/>
</dbReference>
<feature type="transmembrane region" description="Helical" evidence="8">
    <location>
        <begin position="75"/>
        <end position="96"/>
    </location>
</feature>
<comment type="subcellular location">
    <subcellularLocation>
        <location evidence="1">Cell inner membrane</location>
        <topology evidence="1">Multi-pass membrane protein</topology>
    </subcellularLocation>
</comment>
<evidence type="ECO:0000256" key="2">
    <source>
        <dbReference type="ARBA" id="ARBA00022475"/>
    </source>
</evidence>
<dbReference type="SUPFAM" id="SSF53649">
    <property type="entry name" value="Alkaline phosphatase-like"/>
    <property type="match status" value="1"/>
</dbReference>
<dbReference type="NCBIfam" id="NF028537">
    <property type="entry name" value="P_eth_NH2_trans"/>
    <property type="match status" value="1"/>
</dbReference>
<dbReference type="InterPro" id="IPR040423">
    <property type="entry name" value="PEA_transferase"/>
</dbReference>
<dbReference type="RefSeq" id="WP_192376732.1">
    <property type="nucleotide sequence ID" value="NZ_CAJHIV010000001.1"/>
</dbReference>
<dbReference type="PANTHER" id="PTHR30443">
    <property type="entry name" value="INNER MEMBRANE PROTEIN"/>
    <property type="match status" value="1"/>
</dbReference>
<keyword evidence="4 11" id="KW-0808">Transferase</keyword>
<comment type="caution">
    <text evidence="11">The sequence shown here is derived from an EMBL/GenBank/DDBJ whole genome shotgun (WGS) entry which is preliminary data.</text>
</comment>
<evidence type="ECO:0000256" key="6">
    <source>
        <dbReference type="ARBA" id="ARBA00022989"/>
    </source>
</evidence>
<dbReference type="EMBL" id="JACXSS010000001">
    <property type="protein sequence ID" value="MBD9358500.1"/>
    <property type="molecule type" value="Genomic_DNA"/>
</dbReference>
<evidence type="ECO:0000313" key="12">
    <source>
        <dbReference type="Proteomes" id="UP000652176"/>
    </source>
</evidence>
<evidence type="ECO:0000313" key="11">
    <source>
        <dbReference type="EMBL" id="MBD9358500.1"/>
    </source>
</evidence>
<keyword evidence="2" id="KW-1003">Cell membrane</keyword>
<keyword evidence="12" id="KW-1185">Reference proteome</keyword>
<evidence type="ECO:0000256" key="7">
    <source>
        <dbReference type="ARBA" id="ARBA00023136"/>
    </source>
</evidence>
<dbReference type="Gene3D" id="3.40.720.10">
    <property type="entry name" value="Alkaline Phosphatase, subunit A"/>
    <property type="match status" value="1"/>
</dbReference>
<feature type="transmembrane region" description="Helical" evidence="8">
    <location>
        <begin position="116"/>
        <end position="137"/>
    </location>
</feature>
<keyword evidence="7 8" id="KW-0472">Membrane</keyword>
<evidence type="ECO:0000256" key="3">
    <source>
        <dbReference type="ARBA" id="ARBA00022519"/>
    </source>
</evidence>